<gene>
    <name evidence="2" type="ORF">ACFSOX_21665</name>
</gene>
<evidence type="ECO:0000313" key="3">
    <source>
        <dbReference type="Proteomes" id="UP001597314"/>
    </source>
</evidence>
<feature type="chain" id="PRO_5045379716" description="HEAT repeat domain-containing protein" evidence="1">
    <location>
        <begin position="21"/>
        <end position="324"/>
    </location>
</feature>
<name>A0ABW5AP95_9BRAD</name>
<feature type="signal peptide" evidence="1">
    <location>
        <begin position="1"/>
        <end position="20"/>
    </location>
</feature>
<organism evidence="2 3">
    <name type="scientific">Rhodoplanes azumiensis</name>
    <dbReference type="NCBI Taxonomy" id="1897628"/>
    <lineage>
        <taxon>Bacteria</taxon>
        <taxon>Pseudomonadati</taxon>
        <taxon>Pseudomonadota</taxon>
        <taxon>Alphaproteobacteria</taxon>
        <taxon>Hyphomicrobiales</taxon>
        <taxon>Nitrobacteraceae</taxon>
        <taxon>Rhodoplanes</taxon>
    </lineage>
</organism>
<comment type="caution">
    <text evidence="2">The sequence shown here is derived from an EMBL/GenBank/DDBJ whole genome shotgun (WGS) entry which is preliminary data.</text>
</comment>
<evidence type="ECO:0000313" key="2">
    <source>
        <dbReference type="EMBL" id="MFD2184769.1"/>
    </source>
</evidence>
<keyword evidence="3" id="KW-1185">Reference proteome</keyword>
<protein>
    <recommendedName>
        <fullName evidence="4">HEAT repeat domain-containing protein</fullName>
    </recommendedName>
</protein>
<accession>A0ABW5AP95</accession>
<reference evidence="3" key="1">
    <citation type="journal article" date="2019" name="Int. J. Syst. Evol. Microbiol.">
        <title>The Global Catalogue of Microorganisms (GCM) 10K type strain sequencing project: providing services to taxonomists for standard genome sequencing and annotation.</title>
        <authorList>
            <consortium name="The Broad Institute Genomics Platform"/>
            <consortium name="The Broad Institute Genome Sequencing Center for Infectious Disease"/>
            <person name="Wu L."/>
            <person name="Ma J."/>
        </authorList>
    </citation>
    <scope>NUCLEOTIDE SEQUENCE [LARGE SCALE GENOMIC DNA]</scope>
    <source>
        <strain evidence="3">CGMCC 1.6774</strain>
    </source>
</reference>
<evidence type="ECO:0000256" key="1">
    <source>
        <dbReference type="SAM" id="SignalP"/>
    </source>
</evidence>
<sequence length="324" mass="34123">MRSVIAVLLAGLLLASPAAAAGEQPPRPGETVVAGAVATDAFASGEAVLHFIQGYRARPEPTRVPAALRAASRTGALARPEAAGLHVGFLAGVIAAQPTRADALIAALSPFPQEDAWVIIRAIAYSGHPDWKGLLARSAARFPHHDAMIQAYVSDRLPTLARLAMDEPASVWTRLRGWFRFGEPADKMPALAVGPDVLDTLWGIYFATGDAAPLARIVALLPWSEERADAGRLTVGCMAKFTLAANAARDPVLLGLLRGELAGQPAGTAGVLKDTIAAAESIDLGRIRKESIDAIRALEKGTPPATPQRDSSLWRRTVAAVLLR</sequence>
<proteinExistence type="predicted"/>
<dbReference type="Proteomes" id="UP001597314">
    <property type="component" value="Unassembled WGS sequence"/>
</dbReference>
<keyword evidence="1" id="KW-0732">Signal</keyword>
<dbReference type="EMBL" id="JBHUIW010000035">
    <property type="protein sequence ID" value="MFD2184769.1"/>
    <property type="molecule type" value="Genomic_DNA"/>
</dbReference>
<evidence type="ECO:0008006" key="4">
    <source>
        <dbReference type="Google" id="ProtNLM"/>
    </source>
</evidence>
<dbReference type="RefSeq" id="WP_378479905.1">
    <property type="nucleotide sequence ID" value="NZ_JBHUIW010000035.1"/>
</dbReference>